<dbReference type="InterPro" id="IPR051337">
    <property type="entry name" value="OPA_Antiporter"/>
</dbReference>
<evidence type="ECO:0000256" key="3">
    <source>
        <dbReference type="ARBA" id="ARBA00022989"/>
    </source>
</evidence>
<dbReference type="Pfam" id="PF07690">
    <property type="entry name" value="MFS_1"/>
    <property type="match status" value="1"/>
</dbReference>
<keyword evidence="4 5" id="KW-0472">Membrane</keyword>
<name>A0A851GQK2_9BACT</name>
<evidence type="ECO:0000313" key="7">
    <source>
        <dbReference type="EMBL" id="NWK57385.1"/>
    </source>
</evidence>
<dbReference type="InterPro" id="IPR011701">
    <property type="entry name" value="MFS"/>
</dbReference>
<proteinExistence type="predicted"/>
<dbReference type="InterPro" id="IPR000849">
    <property type="entry name" value="Sugar_P_transporter"/>
</dbReference>
<feature type="transmembrane region" description="Helical" evidence="5">
    <location>
        <begin position="389"/>
        <end position="411"/>
    </location>
</feature>
<feature type="transmembrane region" description="Helical" evidence="5">
    <location>
        <begin position="323"/>
        <end position="340"/>
    </location>
</feature>
<feature type="transmembrane region" description="Helical" evidence="5">
    <location>
        <begin position="85"/>
        <end position="113"/>
    </location>
</feature>
<feature type="transmembrane region" description="Helical" evidence="5">
    <location>
        <begin position="226"/>
        <end position="248"/>
    </location>
</feature>
<feature type="transmembrane region" description="Helical" evidence="5">
    <location>
        <begin position="361"/>
        <end position="383"/>
    </location>
</feature>
<protein>
    <submittedName>
        <fullName evidence="7">MFS transporter</fullName>
    </submittedName>
</protein>
<dbReference type="Proteomes" id="UP000557872">
    <property type="component" value="Unassembled WGS sequence"/>
</dbReference>
<dbReference type="SUPFAM" id="SSF103473">
    <property type="entry name" value="MFS general substrate transporter"/>
    <property type="match status" value="1"/>
</dbReference>
<organism evidence="7 8">
    <name type="scientific">Oceaniferula marina</name>
    <dbReference type="NCBI Taxonomy" id="2748318"/>
    <lineage>
        <taxon>Bacteria</taxon>
        <taxon>Pseudomonadati</taxon>
        <taxon>Verrucomicrobiota</taxon>
        <taxon>Verrucomicrobiia</taxon>
        <taxon>Verrucomicrobiales</taxon>
        <taxon>Verrucomicrobiaceae</taxon>
        <taxon>Oceaniferula</taxon>
    </lineage>
</organism>
<evidence type="ECO:0000256" key="5">
    <source>
        <dbReference type="SAM" id="Phobius"/>
    </source>
</evidence>
<evidence type="ECO:0000256" key="1">
    <source>
        <dbReference type="ARBA" id="ARBA00004127"/>
    </source>
</evidence>
<evidence type="ECO:0000313" key="8">
    <source>
        <dbReference type="Proteomes" id="UP000557872"/>
    </source>
</evidence>
<reference evidence="7 8" key="1">
    <citation type="submission" date="2020-07" db="EMBL/GenBank/DDBJ databases">
        <title>Roseicoccus Jingziensis gen. nov., sp. nov., isolated from coastal seawater.</title>
        <authorList>
            <person name="Feng X."/>
        </authorList>
    </citation>
    <scope>NUCLEOTIDE SEQUENCE [LARGE SCALE GENOMIC DNA]</scope>
    <source>
        <strain evidence="7 8">N1E253</strain>
    </source>
</reference>
<evidence type="ECO:0000256" key="2">
    <source>
        <dbReference type="ARBA" id="ARBA00022692"/>
    </source>
</evidence>
<accession>A0A851GQK2</accession>
<feature type="transmembrane region" description="Helical" evidence="5">
    <location>
        <begin position="15"/>
        <end position="32"/>
    </location>
</feature>
<gene>
    <name evidence="7" type="ORF">HW115_17325</name>
</gene>
<dbReference type="PIRSF" id="PIRSF002808">
    <property type="entry name" value="Hexose_phosphate_transp"/>
    <property type="match status" value="1"/>
</dbReference>
<dbReference type="AlphaFoldDB" id="A0A851GQK2"/>
<comment type="subcellular location">
    <subcellularLocation>
        <location evidence="1">Endomembrane system</location>
        <topology evidence="1">Multi-pass membrane protein</topology>
    </subcellularLocation>
</comment>
<comment type="caution">
    <text evidence="7">The sequence shown here is derived from an EMBL/GenBank/DDBJ whole genome shotgun (WGS) entry which is preliminary data.</text>
</comment>
<dbReference type="PANTHER" id="PTHR43826">
    <property type="entry name" value="GLUCOSE-6-PHOSPHATE EXCHANGER SLC37A4"/>
    <property type="match status" value="1"/>
</dbReference>
<feature type="transmembrane region" description="Helical" evidence="5">
    <location>
        <begin position="176"/>
        <end position="195"/>
    </location>
</feature>
<keyword evidence="8" id="KW-1185">Reference proteome</keyword>
<evidence type="ECO:0000259" key="6">
    <source>
        <dbReference type="PROSITE" id="PS50850"/>
    </source>
</evidence>
<dbReference type="InterPro" id="IPR020846">
    <property type="entry name" value="MFS_dom"/>
</dbReference>
<dbReference type="EMBL" id="JACBAZ010000011">
    <property type="protein sequence ID" value="NWK57385.1"/>
    <property type="molecule type" value="Genomic_DNA"/>
</dbReference>
<dbReference type="PROSITE" id="PS50850">
    <property type="entry name" value="MFS"/>
    <property type="match status" value="1"/>
</dbReference>
<sequence>MPSPLPHASHNLRNLQLRMVLLTYIAYFFYYFGRKYFGIITPTLVEEGILTKNQIGLIQTGYLSVYAIGQFVSGALGDKHGPKKLIFCGMLCSGLAAIAIGLFPVFGVIFIVYSLNGLAQSTGWSNNCKLISAWIPHSKRGRVMGFWMTCYIGGSLGANTLAGYLVGENYSWKHAVFIHGAILILVGIVQGLFLINTPEDKNHQIERRSRHESSSTKKQSSFVRMLTHPVILMYGAAYFSLKFVRYTFFTWLPLYLVETKGFAKDISAYASNGFEAGGFLGLLLGGVIADKLFVKNRGRLAWLALIGMTVGLFAFRGLAQGGLWMVVLGLALVGFFLYIADSLVSGTAAQDVGGAENSGSATGIVNGIGSLGGILSGILPIWIQQRYGWDAVFILFILLSISAILILTPAAKRKEIRKS</sequence>
<feature type="transmembrane region" description="Helical" evidence="5">
    <location>
        <begin position="300"/>
        <end position="317"/>
    </location>
</feature>
<dbReference type="RefSeq" id="WP_178934398.1">
    <property type="nucleotide sequence ID" value="NZ_JACBAZ010000011.1"/>
</dbReference>
<dbReference type="PANTHER" id="PTHR43826:SF3">
    <property type="entry name" value="GLUCOSE-6-PHOSPHATE EXCHANGER SLC37A4"/>
    <property type="match status" value="1"/>
</dbReference>
<feature type="transmembrane region" description="Helical" evidence="5">
    <location>
        <begin position="268"/>
        <end position="288"/>
    </location>
</feature>
<keyword evidence="3 5" id="KW-1133">Transmembrane helix</keyword>
<dbReference type="GO" id="GO:0061513">
    <property type="term" value="F:glucose 6-phosphate:phosphate antiporter activity"/>
    <property type="evidence" value="ECO:0007669"/>
    <property type="project" value="TreeGrafter"/>
</dbReference>
<dbReference type="GO" id="GO:0012505">
    <property type="term" value="C:endomembrane system"/>
    <property type="evidence" value="ECO:0007669"/>
    <property type="project" value="UniProtKB-SubCell"/>
</dbReference>
<dbReference type="InterPro" id="IPR036259">
    <property type="entry name" value="MFS_trans_sf"/>
</dbReference>
<feature type="domain" description="Major facilitator superfamily (MFS) profile" evidence="6">
    <location>
        <begin position="19"/>
        <end position="415"/>
    </location>
</feature>
<dbReference type="GO" id="GO:0016020">
    <property type="term" value="C:membrane"/>
    <property type="evidence" value="ECO:0007669"/>
    <property type="project" value="InterPro"/>
</dbReference>
<dbReference type="GO" id="GO:0035435">
    <property type="term" value="P:phosphate ion transmembrane transport"/>
    <property type="evidence" value="ECO:0007669"/>
    <property type="project" value="TreeGrafter"/>
</dbReference>
<keyword evidence="2 5" id="KW-0812">Transmembrane</keyword>
<dbReference type="Gene3D" id="1.20.1250.20">
    <property type="entry name" value="MFS general substrate transporter like domains"/>
    <property type="match status" value="2"/>
</dbReference>
<evidence type="ECO:0000256" key="4">
    <source>
        <dbReference type="ARBA" id="ARBA00023136"/>
    </source>
</evidence>